<evidence type="ECO:0000313" key="3">
    <source>
        <dbReference type="EMBL" id="KAL1508962.1"/>
    </source>
</evidence>
<accession>A0ABD1F142</accession>
<evidence type="ECO:0000313" key="4">
    <source>
        <dbReference type="Proteomes" id="UP001566132"/>
    </source>
</evidence>
<dbReference type="EMBL" id="JBDJPC010000003">
    <property type="protein sequence ID" value="KAL1508962.1"/>
    <property type="molecule type" value="Genomic_DNA"/>
</dbReference>
<sequence>MPRRRELNYRAQLSPFERGRIVGMRECGASFREIAVTIRRSVSTVVAAWRAWTEEGRTQRVVGSGARRRTTPREDRLLRILAIRNRLRSTRSVGDAWFAAVGRPIRLRTVYHRLNAMGLNI</sequence>
<comment type="subcellular location">
    <subcellularLocation>
        <location evidence="1">Nucleus</location>
    </subcellularLocation>
</comment>
<dbReference type="GO" id="GO:0005634">
    <property type="term" value="C:nucleus"/>
    <property type="evidence" value="ECO:0007669"/>
    <property type="project" value="UniProtKB-SubCell"/>
</dbReference>
<feature type="domain" description="Transposase IS30-like HTH" evidence="2">
    <location>
        <begin position="12"/>
        <end position="45"/>
    </location>
</feature>
<dbReference type="Pfam" id="PF13936">
    <property type="entry name" value="HTH_38"/>
    <property type="match status" value="1"/>
</dbReference>
<dbReference type="InterPro" id="IPR025246">
    <property type="entry name" value="IS30-like_HTH"/>
</dbReference>
<evidence type="ECO:0000259" key="2">
    <source>
        <dbReference type="Pfam" id="PF13936"/>
    </source>
</evidence>
<dbReference type="InterPro" id="IPR009057">
    <property type="entry name" value="Homeodomain-like_sf"/>
</dbReference>
<dbReference type="AlphaFoldDB" id="A0ABD1F142"/>
<proteinExistence type="predicted"/>
<name>A0ABD1F142_HYPHA</name>
<reference evidence="3 4" key="1">
    <citation type="submission" date="2024-05" db="EMBL/GenBank/DDBJ databases">
        <title>Genetic variation in Jamaican populations of the coffee berry borer (Hypothenemus hampei).</title>
        <authorList>
            <person name="Errbii M."/>
            <person name="Myrie A."/>
        </authorList>
    </citation>
    <scope>NUCLEOTIDE SEQUENCE [LARGE SCALE GENOMIC DNA]</scope>
    <source>
        <strain evidence="3">JA-Hopewell-2020-01-JO</strain>
        <tissue evidence="3">Whole body</tissue>
    </source>
</reference>
<dbReference type="Proteomes" id="UP001566132">
    <property type="component" value="Unassembled WGS sequence"/>
</dbReference>
<organism evidence="3 4">
    <name type="scientific">Hypothenemus hampei</name>
    <name type="common">Coffee berry borer</name>
    <dbReference type="NCBI Taxonomy" id="57062"/>
    <lineage>
        <taxon>Eukaryota</taxon>
        <taxon>Metazoa</taxon>
        <taxon>Ecdysozoa</taxon>
        <taxon>Arthropoda</taxon>
        <taxon>Hexapoda</taxon>
        <taxon>Insecta</taxon>
        <taxon>Pterygota</taxon>
        <taxon>Neoptera</taxon>
        <taxon>Endopterygota</taxon>
        <taxon>Coleoptera</taxon>
        <taxon>Polyphaga</taxon>
        <taxon>Cucujiformia</taxon>
        <taxon>Curculionidae</taxon>
        <taxon>Scolytinae</taxon>
        <taxon>Hypothenemus</taxon>
    </lineage>
</organism>
<keyword evidence="4" id="KW-1185">Reference proteome</keyword>
<comment type="caution">
    <text evidence="3">The sequence shown here is derived from an EMBL/GenBank/DDBJ whole genome shotgun (WGS) entry which is preliminary data.</text>
</comment>
<gene>
    <name evidence="3" type="ORF">ABEB36_003775</name>
</gene>
<evidence type="ECO:0000256" key="1">
    <source>
        <dbReference type="ARBA" id="ARBA00004123"/>
    </source>
</evidence>
<dbReference type="SUPFAM" id="SSF46689">
    <property type="entry name" value="Homeodomain-like"/>
    <property type="match status" value="1"/>
</dbReference>
<dbReference type="Gene3D" id="1.10.10.60">
    <property type="entry name" value="Homeodomain-like"/>
    <property type="match status" value="1"/>
</dbReference>
<protein>
    <recommendedName>
        <fullName evidence="2">Transposase IS30-like HTH domain-containing protein</fullName>
    </recommendedName>
</protein>